<feature type="compositionally biased region" description="Polar residues" evidence="6">
    <location>
        <begin position="674"/>
        <end position="695"/>
    </location>
</feature>
<evidence type="ECO:0000256" key="2">
    <source>
        <dbReference type="ARBA" id="ARBA00022603"/>
    </source>
</evidence>
<feature type="compositionally biased region" description="Basic and acidic residues" evidence="6">
    <location>
        <begin position="50"/>
        <end position="68"/>
    </location>
</feature>
<feature type="region of interest" description="Disordered" evidence="6">
    <location>
        <begin position="674"/>
        <end position="706"/>
    </location>
</feature>
<dbReference type="InterPro" id="IPR029063">
    <property type="entry name" value="SAM-dependent_MTases_sf"/>
</dbReference>
<evidence type="ECO:0000256" key="3">
    <source>
        <dbReference type="ARBA" id="ARBA00022679"/>
    </source>
</evidence>
<feature type="region of interest" description="Disordered" evidence="6">
    <location>
        <begin position="42"/>
        <end position="70"/>
    </location>
</feature>
<dbReference type="Proteomes" id="UP000054558">
    <property type="component" value="Unassembled WGS sequence"/>
</dbReference>
<feature type="compositionally biased region" description="Acidic residues" evidence="6">
    <location>
        <begin position="696"/>
        <end position="706"/>
    </location>
</feature>
<dbReference type="EC" id="2.1.1.37" evidence="1"/>
<dbReference type="Pfam" id="PF00145">
    <property type="entry name" value="DNA_methylase"/>
    <property type="match status" value="2"/>
</dbReference>
<feature type="compositionally biased region" description="Polar residues" evidence="6">
    <location>
        <begin position="15"/>
        <end position="25"/>
    </location>
</feature>
<evidence type="ECO:0000256" key="4">
    <source>
        <dbReference type="ARBA" id="ARBA00022691"/>
    </source>
</evidence>
<dbReference type="InterPro" id="IPR001525">
    <property type="entry name" value="C5_MeTfrase"/>
</dbReference>
<accession>A0A1Y1IN73</accession>
<feature type="region of interest" description="Disordered" evidence="6">
    <location>
        <begin position="826"/>
        <end position="987"/>
    </location>
</feature>
<keyword evidence="8" id="KW-1185">Reference proteome</keyword>
<dbReference type="PANTHER" id="PTHR10629">
    <property type="entry name" value="CYTOSINE-SPECIFIC METHYLTRANSFERASE"/>
    <property type="match status" value="1"/>
</dbReference>
<protein>
    <recommendedName>
        <fullName evidence="1">DNA (cytosine-5-)-methyltransferase</fullName>
        <ecNumber evidence="1">2.1.1.37</ecNumber>
    </recommendedName>
</protein>
<dbReference type="GO" id="GO:0003677">
    <property type="term" value="F:DNA binding"/>
    <property type="evidence" value="ECO:0000318"/>
    <property type="project" value="GO_Central"/>
</dbReference>
<dbReference type="GO" id="GO:0032259">
    <property type="term" value="P:methylation"/>
    <property type="evidence" value="ECO:0007669"/>
    <property type="project" value="UniProtKB-KW"/>
</dbReference>
<evidence type="ECO:0000256" key="6">
    <source>
        <dbReference type="SAM" id="MobiDB-lite"/>
    </source>
</evidence>
<evidence type="ECO:0000256" key="1">
    <source>
        <dbReference type="ARBA" id="ARBA00011975"/>
    </source>
</evidence>
<dbReference type="PROSITE" id="PS51679">
    <property type="entry name" value="SAM_MT_C5"/>
    <property type="match status" value="1"/>
</dbReference>
<dbReference type="GO" id="GO:0044027">
    <property type="term" value="P:negative regulation of gene expression via chromosomal CpG island methylation"/>
    <property type="evidence" value="ECO:0000318"/>
    <property type="project" value="GO_Central"/>
</dbReference>
<organism evidence="7 8">
    <name type="scientific">Klebsormidium nitens</name>
    <name type="common">Green alga</name>
    <name type="synonym">Ulothrix nitens</name>
    <dbReference type="NCBI Taxonomy" id="105231"/>
    <lineage>
        <taxon>Eukaryota</taxon>
        <taxon>Viridiplantae</taxon>
        <taxon>Streptophyta</taxon>
        <taxon>Klebsormidiophyceae</taxon>
        <taxon>Klebsormidiales</taxon>
        <taxon>Klebsormidiaceae</taxon>
        <taxon>Klebsormidium</taxon>
    </lineage>
</organism>
<dbReference type="PANTHER" id="PTHR10629:SF52">
    <property type="entry name" value="DNA (CYTOSINE-5)-METHYLTRANSFERASE 1"/>
    <property type="match status" value="1"/>
</dbReference>
<reference evidence="7 8" key="1">
    <citation type="journal article" date="2014" name="Nat. Commun.">
        <title>Klebsormidium flaccidum genome reveals primary factors for plant terrestrial adaptation.</title>
        <authorList>
            <person name="Hori K."/>
            <person name="Maruyama F."/>
            <person name="Fujisawa T."/>
            <person name="Togashi T."/>
            <person name="Yamamoto N."/>
            <person name="Seo M."/>
            <person name="Sato S."/>
            <person name="Yamada T."/>
            <person name="Mori H."/>
            <person name="Tajima N."/>
            <person name="Moriyama T."/>
            <person name="Ikeuchi M."/>
            <person name="Watanabe M."/>
            <person name="Wada H."/>
            <person name="Kobayashi K."/>
            <person name="Saito M."/>
            <person name="Masuda T."/>
            <person name="Sasaki-Sekimoto Y."/>
            <person name="Mashiguchi K."/>
            <person name="Awai K."/>
            <person name="Shimojima M."/>
            <person name="Masuda S."/>
            <person name="Iwai M."/>
            <person name="Nobusawa T."/>
            <person name="Narise T."/>
            <person name="Kondo S."/>
            <person name="Saito H."/>
            <person name="Sato R."/>
            <person name="Murakawa M."/>
            <person name="Ihara Y."/>
            <person name="Oshima-Yamada Y."/>
            <person name="Ohtaka K."/>
            <person name="Satoh M."/>
            <person name="Sonobe K."/>
            <person name="Ishii M."/>
            <person name="Ohtani R."/>
            <person name="Kanamori-Sato M."/>
            <person name="Honoki R."/>
            <person name="Miyazaki D."/>
            <person name="Mochizuki H."/>
            <person name="Umetsu J."/>
            <person name="Higashi K."/>
            <person name="Shibata D."/>
            <person name="Kamiya Y."/>
            <person name="Sato N."/>
            <person name="Nakamura Y."/>
            <person name="Tabata S."/>
            <person name="Ida S."/>
            <person name="Kurokawa K."/>
            <person name="Ohta H."/>
        </authorList>
    </citation>
    <scope>NUCLEOTIDE SEQUENCE [LARGE SCALE GENOMIC DNA]</scope>
    <source>
        <strain evidence="7 8">NIES-2285</strain>
    </source>
</reference>
<dbReference type="InterPro" id="IPR050390">
    <property type="entry name" value="C5-Methyltransferase"/>
</dbReference>
<keyword evidence="3 5" id="KW-0808">Transferase</keyword>
<comment type="similarity">
    <text evidence="5">Belongs to the class I-like SAM-binding methyltransferase superfamily. C5-methyltransferase family.</text>
</comment>
<dbReference type="InterPro" id="IPR018117">
    <property type="entry name" value="C5_DNA_meth_AS"/>
</dbReference>
<feature type="compositionally biased region" description="Low complexity" evidence="6">
    <location>
        <begin position="398"/>
        <end position="416"/>
    </location>
</feature>
<feature type="compositionally biased region" description="Basic and acidic residues" evidence="6">
    <location>
        <begin position="1191"/>
        <end position="1214"/>
    </location>
</feature>
<dbReference type="Gene3D" id="3.40.50.150">
    <property type="entry name" value="Vaccinia Virus protein VP39"/>
    <property type="match status" value="1"/>
</dbReference>
<dbReference type="EMBL" id="DF237486">
    <property type="protein sequence ID" value="GAQ89568.1"/>
    <property type="molecule type" value="Genomic_DNA"/>
</dbReference>
<dbReference type="PROSITE" id="PS00094">
    <property type="entry name" value="C5_MTASE_1"/>
    <property type="match status" value="1"/>
</dbReference>
<feature type="region of interest" description="Disordered" evidence="6">
    <location>
        <begin position="1048"/>
        <end position="1090"/>
    </location>
</feature>
<feature type="active site" evidence="5">
    <location>
        <position position="672"/>
    </location>
</feature>
<feature type="region of interest" description="Disordered" evidence="6">
    <location>
        <begin position="512"/>
        <end position="539"/>
    </location>
</feature>
<dbReference type="Gene3D" id="3.90.120.10">
    <property type="entry name" value="DNA Methylase, subunit A, domain 2"/>
    <property type="match status" value="1"/>
</dbReference>
<feature type="compositionally biased region" description="Basic residues" evidence="6">
    <location>
        <begin position="833"/>
        <end position="854"/>
    </location>
</feature>
<keyword evidence="2 5" id="KW-0489">Methyltransferase</keyword>
<dbReference type="GO" id="GO:0005634">
    <property type="term" value="C:nucleus"/>
    <property type="evidence" value="ECO:0000318"/>
    <property type="project" value="GO_Central"/>
</dbReference>
<dbReference type="SUPFAM" id="SSF53335">
    <property type="entry name" value="S-adenosyl-L-methionine-dependent methyltransferases"/>
    <property type="match status" value="2"/>
</dbReference>
<proteinExistence type="inferred from homology"/>
<dbReference type="OrthoDB" id="548912at2759"/>
<sequence length="1307" mass="138992">MESPGTQVSGEPCTTPVSQISQPMVVSQDQKRITKYFPVTKKRNRVHVQKPREGGERSSGRGLVDRPEGTPAGDALLGTALFLTEHAKELEVLPPVDMDDPWEAELLRLDLDSSFYSREGRPWKEAPKDATWHASPDLEGLDKTALETAFGKNAWGRARHSVELRRDDGGLFRVQVGEGVLLRGDSSQLKEEPETIVVVDAVLSVNESRKGSVRGDTRASAEARGEARPAEANPAVWIKGRKLLMVEETILKPPERPAGGDAAQELEWPVQERFLGIHTTALWRADRIMKKVEVLWGEQAPEPLTGAPLFCEGEGEGATRPLIATAGTSVVYVPYKYCSETHDFVALDRSPEPVLETSATPRDRQRIQGTKSAGQLEGATQIAISPTFSAPRSPAPSCPDSSSPSPAPSSKSPASPVTEFVEPLRLTYGAWPQTTPEALPPLPAPPVPKSPIILINAAALPPWRREAALRSPHLLTSAPSFALEWASDQALTPLQTQLGHAQAAVTSSSSAPLELSLRPSDSSGAPLQLPAAPSPVHPLPPQLLTAPSDTRSAQMCTPPESIYFNEPPRLPAPKPKTPPGVLRNLDLCAGTGALGLGCSYASIGGGPGAHKIVPTYAVDTEKDPLSTCVKNIPKIGVFRESMADFCDRITSRRDPNAPGPGDVEMITAGLPCQSFSGANPRNSKTSIRRNSTSSGEDPEPPVEPAEELPAGRMFFQDFLRIVEFLQPRYIIVEEVIEVLTLLDKRLHEPVGVAITRALVRLGYQTRWQILLAALFGAPQNRFRTFLCAAQIGEKLPQVAVPTHRAFGRPTKPLGLFKHCFLELPDPSAPQAAKNRKTVKGKKAPKKKPQKKKPKMGILITMKAPKTGATGADKIASVAEQPPTDENRSAMPEATELRTVRLSTSPSDGAVLDTERSSPDGGLPENASASAENRGGSGNRASGDGPGPSVPVKTGGLRGTGNGTTTGGGVGRSATEQPSGALEDAAGGDTTGGAVGALVIGQPGVGDGTGGAIGNLEFGQHSGALKKSGSSGLTGMAVGKSAFGQPGGAVENIRSSGPLGKLVGKPVLGQPSGALKRKRSEEQAPEPHPAAFFRTREGYAVVNKRPPDLTGSEGDWRTIGCSCCLQRQRAAETPDLLPAVTVYQAIGHLPKGATAERMRLPGGSFLFNHKVFHVDPGRSKRHAQWDQLGPGQKDKDLPKDLQSHGARDRGKEPTKPRGGVKGRLPRDGQSATVVCTANDTNWACVHYTYNRLASPRENALLQTFPENFKFAAAGTSDDQIESCYRQVGNAVPMVVSAALGRTILASLS</sequence>
<feature type="region of interest" description="Disordered" evidence="6">
    <location>
        <begin position="1177"/>
        <end position="1227"/>
    </location>
</feature>
<dbReference type="PRINTS" id="PR00105">
    <property type="entry name" value="C5METTRFRASE"/>
</dbReference>
<evidence type="ECO:0000313" key="8">
    <source>
        <dbReference type="Proteomes" id="UP000054558"/>
    </source>
</evidence>
<name>A0A1Y1IN73_KLENI</name>
<evidence type="ECO:0000256" key="5">
    <source>
        <dbReference type="PROSITE-ProRule" id="PRU01016"/>
    </source>
</evidence>
<feature type="region of interest" description="Disordered" evidence="6">
    <location>
        <begin position="1"/>
        <end position="25"/>
    </location>
</feature>
<feature type="region of interest" description="Disordered" evidence="6">
    <location>
        <begin position="354"/>
        <end position="416"/>
    </location>
</feature>
<feature type="compositionally biased region" description="Gly residues" evidence="6">
    <location>
        <begin position="955"/>
        <end position="970"/>
    </location>
</feature>
<gene>
    <name evidence="7" type="ORF">KFL_005370050</name>
</gene>
<keyword evidence="4 5" id="KW-0949">S-adenosyl-L-methionine</keyword>
<evidence type="ECO:0000313" key="7">
    <source>
        <dbReference type="EMBL" id="GAQ89568.1"/>
    </source>
</evidence>
<dbReference type="GO" id="GO:0003886">
    <property type="term" value="F:DNA (cytosine-5-)-methyltransferase activity"/>
    <property type="evidence" value="ECO:0000318"/>
    <property type="project" value="GO_Central"/>
</dbReference>